<evidence type="ECO:0000256" key="13">
    <source>
        <dbReference type="ARBA" id="ARBA00025634"/>
    </source>
</evidence>
<evidence type="ECO:0000256" key="7">
    <source>
        <dbReference type="ARBA" id="ARBA00022605"/>
    </source>
</evidence>
<keyword evidence="19" id="KW-1185">Reference proteome</keyword>
<dbReference type="InterPro" id="IPR006805">
    <property type="entry name" value="Anth_synth_I_N"/>
</dbReference>
<comment type="pathway">
    <text evidence="2 15">Amino-acid biosynthesis; L-tryptophan biosynthesis; L-tryptophan from chorismate: step 1/5.</text>
</comment>
<dbReference type="InterPro" id="IPR019999">
    <property type="entry name" value="Anth_synth_I-like"/>
</dbReference>
<evidence type="ECO:0000259" key="16">
    <source>
        <dbReference type="Pfam" id="PF00425"/>
    </source>
</evidence>
<feature type="domain" description="Chorismate-utilising enzyme C-terminal" evidence="16">
    <location>
        <begin position="206"/>
        <end position="459"/>
    </location>
</feature>
<evidence type="ECO:0000256" key="1">
    <source>
        <dbReference type="ARBA" id="ARBA00001946"/>
    </source>
</evidence>
<dbReference type="InterPro" id="IPR005256">
    <property type="entry name" value="Anth_synth_I_PabB"/>
</dbReference>
<evidence type="ECO:0000256" key="2">
    <source>
        <dbReference type="ARBA" id="ARBA00004873"/>
    </source>
</evidence>
<dbReference type="GO" id="GO:0004049">
    <property type="term" value="F:anthranilate synthase activity"/>
    <property type="evidence" value="ECO:0007669"/>
    <property type="project" value="UniProtKB-EC"/>
</dbReference>
<evidence type="ECO:0000313" key="18">
    <source>
        <dbReference type="EMBL" id="RIH86894.1"/>
    </source>
</evidence>
<evidence type="ECO:0000259" key="17">
    <source>
        <dbReference type="Pfam" id="PF04715"/>
    </source>
</evidence>
<evidence type="ECO:0000256" key="15">
    <source>
        <dbReference type="RuleBase" id="RU364045"/>
    </source>
</evidence>
<evidence type="ECO:0000256" key="11">
    <source>
        <dbReference type="ARBA" id="ARBA00023141"/>
    </source>
</evidence>
<proteinExistence type="inferred from homology"/>
<feature type="domain" description="Anthranilate synthase component I N-terminal" evidence="17">
    <location>
        <begin position="20"/>
        <end position="156"/>
    </location>
</feature>
<keyword evidence="8 15" id="KW-0479">Metal-binding</keyword>
<comment type="catalytic activity">
    <reaction evidence="14 15">
        <text>chorismate + L-glutamine = anthranilate + pyruvate + L-glutamate + H(+)</text>
        <dbReference type="Rhea" id="RHEA:21732"/>
        <dbReference type="ChEBI" id="CHEBI:15361"/>
        <dbReference type="ChEBI" id="CHEBI:15378"/>
        <dbReference type="ChEBI" id="CHEBI:16567"/>
        <dbReference type="ChEBI" id="CHEBI:29748"/>
        <dbReference type="ChEBI" id="CHEBI:29985"/>
        <dbReference type="ChEBI" id="CHEBI:58359"/>
        <dbReference type="EC" id="4.1.3.27"/>
    </reaction>
</comment>
<dbReference type="InterPro" id="IPR015890">
    <property type="entry name" value="Chorismate_C"/>
</dbReference>
<name>A0A399EQG2_9DEIN</name>
<sequence>MRTMEQTRPTVPVKKTLLADLETPVSAYLKLSEKTTPSFLLESVEGGKAWARWSFVGIGARRTFRLKDGVMTINGEAVAATDPLRTLYGAVHRPTRPDPDLPIFWGGAVGYAAYDLIRHYEKLPALKPDLLGIPDLLFVEPEVLVVFDQFKQQMHLVAPAEEGDAASRADALERIAWAEKKLGGPMPGVPGERAGRRLEFSHNVTQAEYEAMVEKALEYIRAGDVFQVVPSLRMSAPLNVHPFAVYRALRSVNPSPYMGFLELGEVTLVSCSPESLLRSDGRKVVTRPIAGTRRRGQDAAEDQALAAELLSDEKERAEHVMLVDLSRNDLGRVCRYGTVRPTQLMSVENYSHVMHIVSTVEGELREDMSPLDALASVLPMGTVSGAPKIRAMEIIEELEPSRRGAYGGSFGYVAYDGHMDVALTLRTIVVANEQIHIQAGAGVVYDSNPTSEYQECLSKAKAMLRAVQMAEEGL</sequence>
<evidence type="ECO:0000256" key="14">
    <source>
        <dbReference type="ARBA" id="ARBA00047683"/>
    </source>
</evidence>
<comment type="subunit">
    <text evidence="4 15">Heterotetramer consisting of two non-identical subunits: a beta subunit (TrpG) and a large alpha subunit (TrpE).</text>
</comment>
<dbReference type="Pfam" id="PF00425">
    <property type="entry name" value="Chorismate_bind"/>
    <property type="match status" value="1"/>
</dbReference>
<comment type="similarity">
    <text evidence="3 15">Belongs to the anthranilate synthase component I family.</text>
</comment>
<keyword evidence="11 15" id="KW-0057">Aromatic amino acid biosynthesis</keyword>
<dbReference type="PRINTS" id="PR00095">
    <property type="entry name" value="ANTSNTHASEI"/>
</dbReference>
<dbReference type="InterPro" id="IPR005801">
    <property type="entry name" value="ADC_synthase"/>
</dbReference>
<dbReference type="AlphaFoldDB" id="A0A399EQG2"/>
<evidence type="ECO:0000256" key="6">
    <source>
        <dbReference type="ARBA" id="ARBA00020653"/>
    </source>
</evidence>
<keyword evidence="10 15" id="KW-0460">Magnesium</keyword>
<keyword evidence="12 15" id="KW-0456">Lyase</keyword>
<dbReference type="NCBIfam" id="TIGR00564">
    <property type="entry name" value="trpE_most"/>
    <property type="match status" value="1"/>
</dbReference>
<keyword evidence="9 15" id="KW-0822">Tryptophan biosynthesis</keyword>
<keyword evidence="7 15" id="KW-0028">Amino-acid biosynthesis</keyword>
<dbReference type="GO" id="GO:0046872">
    <property type="term" value="F:metal ion binding"/>
    <property type="evidence" value="ECO:0007669"/>
    <property type="project" value="UniProtKB-KW"/>
</dbReference>
<dbReference type="PANTHER" id="PTHR11236:SF48">
    <property type="entry name" value="ISOCHORISMATE SYNTHASE MENF"/>
    <property type="match status" value="1"/>
</dbReference>
<protein>
    <recommendedName>
        <fullName evidence="6 15">Anthranilate synthase component 1</fullName>
        <ecNumber evidence="5 15">4.1.3.27</ecNumber>
    </recommendedName>
</protein>
<gene>
    <name evidence="15 18" type="primary">trpE</name>
    <name evidence="18" type="ORF">Mterra_01323</name>
</gene>
<evidence type="ECO:0000256" key="8">
    <source>
        <dbReference type="ARBA" id="ARBA00022723"/>
    </source>
</evidence>
<reference evidence="18 19" key="1">
    <citation type="submission" date="2018-08" db="EMBL/GenBank/DDBJ databases">
        <title>Meiothermus terrae DSM 26712 genome sequencing project.</title>
        <authorList>
            <person name="Da Costa M.S."/>
            <person name="Albuquerque L."/>
            <person name="Raposo P."/>
            <person name="Froufe H.J.C."/>
            <person name="Barroso C.S."/>
            <person name="Egas C."/>
        </authorList>
    </citation>
    <scope>NUCLEOTIDE SEQUENCE [LARGE SCALE GENOMIC DNA]</scope>
    <source>
        <strain evidence="18 19">DSM 26712</strain>
    </source>
</reference>
<dbReference type="EC" id="4.1.3.27" evidence="5 15"/>
<accession>A0A399EQG2</accession>
<dbReference type="UniPathway" id="UPA00035">
    <property type="reaction ID" value="UER00040"/>
</dbReference>
<evidence type="ECO:0000256" key="10">
    <source>
        <dbReference type="ARBA" id="ARBA00022842"/>
    </source>
</evidence>
<dbReference type="SUPFAM" id="SSF56322">
    <property type="entry name" value="ADC synthase"/>
    <property type="match status" value="1"/>
</dbReference>
<dbReference type="Gene3D" id="3.60.120.10">
    <property type="entry name" value="Anthranilate synthase"/>
    <property type="match status" value="1"/>
</dbReference>
<dbReference type="Pfam" id="PF04715">
    <property type="entry name" value="Anth_synt_I_N"/>
    <property type="match status" value="1"/>
</dbReference>
<comment type="caution">
    <text evidence="18">The sequence shown here is derived from an EMBL/GenBank/DDBJ whole genome shotgun (WGS) entry which is preliminary data.</text>
</comment>
<evidence type="ECO:0000256" key="3">
    <source>
        <dbReference type="ARBA" id="ARBA00009562"/>
    </source>
</evidence>
<evidence type="ECO:0000256" key="9">
    <source>
        <dbReference type="ARBA" id="ARBA00022822"/>
    </source>
</evidence>
<dbReference type="PANTHER" id="PTHR11236">
    <property type="entry name" value="AMINOBENZOATE/ANTHRANILATE SYNTHASE"/>
    <property type="match status" value="1"/>
</dbReference>
<dbReference type="GO" id="GO:0000162">
    <property type="term" value="P:L-tryptophan biosynthetic process"/>
    <property type="evidence" value="ECO:0007669"/>
    <property type="project" value="UniProtKB-UniPathway"/>
</dbReference>
<evidence type="ECO:0000256" key="4">
    <source>
        <dbReference type="ARBA" id="ARBA00011575"/>
    </source>
</evidence>
<comment type="cofactor">
    <cofactor evidence="1 15">
        <name>Mg(2+)</name>
        <dbReference type="ChEBI" id="CHEBI:18420"/>
    </cofactor>
</comment>
<comment type="function">
    <text evidence="13 15">Part of a heterotetrameric complex that catalyzes the two-step biosynthesis of anthranilate, an intermediate in the biosynthesis of L-tryptophan. In the first step, the glutamine-binding beta subunit (TrpG) of anthranilate synthase (AS) provides the glutamine amidotransferase activity which generates ammonia as a substrate that, along with chorismate, is used in the second step, catalyzed by the large alpha subunit of AS (TrpE) to produce anthranilate. In the absence of TrpG, TrpE can synthesize anthranilate directly from chorismate and high concentrations of ammonia.</text>
</comment>
<organism evidence="18 19">
    <name type="scientific">Calidithermus terrae</name>
    <dbReference type="NCBI Taxonomy" id="1408545"/>
    <lineage>
        <taxon>Bacteria</taxon>
        <taxon>Thermotogati</taxon>
        <taxon>Deinococcota</taxon>
        <taxon>Deinococci</taxon>
        <taxon>Thermales</taxon>
        <taxon>Thermaceae</taxon>
        <taxon>Calidithermus</taxon>
    </lineage>
</organism>
<evidence type="ECO:0000313" key="19">
    <source>
        <dbReference type="Proteomes" id="UP000265715"/>
    </source>
</evidence>
<dbReference type="Proteomes" id="UP000265715">
    <property type="component" value="Unassembled WGS sequence"/>
</dbReference>
<dbReference type="EMBL" id="QXDL01000041">
    <property type="protein sequence ID" value="RIH86894.1"/>
    <property type="molecule type" value="Genomic_DNA"/>
</dbReference>
<evidence type="ECO:0000256" key="12">
    <source>
        <dbReference type="ARBA" id="ARBA00023239"/>
    </source>
</evidence>
<evidence type="ECO:0000256" key="5">
    <source>
        <dbReference type="ARBA" id="ARBA00012266"/>
    </source>
</evidence>